<protein>
    <submittedName>
        <fullName evidence="3">Peptidoglycan DD-metalloendopeptidase family protein</fullName>
    </submittedName>
</protein>
<dbReference type="InterPro" id="IPR011055">
    <property type="entry name" value="Dup_hybrid_motif"/>
</dbReference>
<dbReference type="CDD" id="cd12797">
    <property type="entry name" value="M23_peptidase"/>
    <property type="match status" value="1"/>
</dbReference>
<sequence>MNRALAGAIAIAALAVAGASAAQSLRWPDLRDRPRDAGVDAPARRIAPRTVMTAGDGAAARLRLVPADDAVEAWVDNLLAGPIEVVVRAADGASPPSDPPLPARGSIPAQSSALLARVAHGHPRLQVAVVPGSPNARPRDVEYAWPLQTGSLRIQQAWGGGFSHADEANRHAVDFAVPTGTPVLAAREGVVMQAEDGFADALPGDGDAALPGRANFVRILHDDGTMALYAHLQRGGVLVEPGRRVRRGEPIGLSGNSGRSTAPHLHFVVQANRGMRLQSLPFRMFGPRGILRFTDTQAVQAPAGR</sequence>
<dbReference type="Gene3D" id="2.70.70.10">
    <property type="entry name" value="Glucose Permease (Domain IIA)"/>
    <property type="match status" value="1"/>
</dbReference>
<organism evidence="3 4">
    <name type="scientific">Luteimonas wenzhouensis</name>
    <dbReference type="NCBI Taxonomy" id="2599615"/>
    <lineage>
        <taxon>Bacteria</taxon>
        <taxon>Pseudomonadati</taxon>
        <taxon>Pseudomonadota</taxon>
        <taxon>Gammaproteobacteria</taxon>
        <taxon>Lysobacterales</taxon>
        <taxon>Lysobacteraceae</taxon>
        <taxon>Luteimonas</taxon>
    </lineage>
</organism>
<dbReference type="InterPro" id="IPR016047">
    <property type="entry name" value="M23ase_b-sheet_dom"/>
</dbReference>
<feature type="chain" id="PRO_5023015415" evidence="1">
    <location>
        <begin position="22"/>
        <end position="305"/>
    </location>
</feature>
<evidence type="ECO:0000259" key="2">
    <source>
        <dbReference type="Pfam" id="PF01551"/>
    </source>
</evidence>
<comment type="caution">
    <text evidence="3">The sequence shown here is derived from an EMBL/GenBank/DDBJ whole genome shotgun (WGS) entry which is preliminary data.</text>
</comment>
<keyword evidence="1" id="KW-0732">Signal</keyword>
<dbReference type="AlphaFoldDB" id="A0A5C5U4H3"/>
<dbReference type="RefSeq" id="WP_146311777.1">
    <property type="nucleotide sequence ID" value="NZ_VOHE01000002.1"/>
</dbReference>
<dbReference type="PANTHER" id="PTHR21666">
    <property type="entry name" value="PEPTIDASE-RELATED"/>
    <property type="match status" value="1"/>
</dbReference>
<dbReference type="Proteomes" id="UP000315949">
    <property type="component" value="Unassembled WGS sequence"/>
</dbReference>
<dbReference type="EMBL" id="VOHE01000002">
    <property type="protein sequence ID" value="TWT20906.1"/>
    <property type="molecule type" value="Genomic_DNA"/>
</dbReference>
<proteinExistence type="predicted"/>
<feature type="domain" description="M23ase beta-sheet core" evidence="2">
    <location>
        <begin position="171"/>
        <end position="272"/>
    </location>
</feature>
<dbReference type="OrthoDB" id="9809488at2"/>
<dbReference type="PANTHER" id="PTHR21666:SF294">
    <property type="entry name" value="PEPTIDASE M23"/>
    <property type="match status" value="1"/>
</dbReference>
<dbReference type="InterPro" id="IPR050570">
    <property type="entry name" value="Cell_wall_metabolism_enzyme"/>
</dbReference>
<evidence type="ECO:0000313" key="4">
    <source>
        <dbReference type="Proteomes" id="UP000315949"/>
    </source>
</evidence>
<gene>
    <name evidence="3" type="ORF">FQY79_06320</name>
</gene>
<name>A0A5C5U4H3_9GAMM</name>
<dbReference type="GO" id="GO:0004222">
    <property type="term" value="F:metalloendopeptidase activity"/>
    <property type="evidence" value="ECO:0007669"/>
    <property type="project" value="TreeGrafter"/>
</dbReference>
<dbReference type="SUPFAM" id="SSF51261">
    <property type="entry name" value="Duplicated hybrid motif"/>
    <property type="match status" value="1"/>
</dbReference>
<feature type="signal peptide" evidence="1">
    <location>
        <begin position="1"/>
        <end position="21"/>
    </location>
</feature>
<evidence type="ECO:0000313" key="3">
    <source>
        <dbReference type="EMBL" id="TWT20906.1"/>
    </source>
</evidence>
<keyword evidence="4" id="KW-1185">Reference proteome</keyword>
<dbReference type="Pfam" id="PF01551">
    <property type="entry name" value="Peptidase_M23"/>
    <property type="match status" value="1"/>
</dbReference>
<accession>A0A5C5U4H3</accession>
<reference evidence="3 4" key="1">
    <citation type="submission" date="2019-07" db="EMBL/GenBank/DDBJ databases">
        <title>Luteimonas sp. YD-1 nov., isolated from acidic soil.</title>
        <authorList>
            <person name="Zhou J."/>
        </authorList>
    </citation>
    <scope>NUCLEOTIDE SEQUENCE [LARGE SCALE GENOMIC DNA]</scope>
    <source>
        <strain evidence="3 4">YD-1</strain>
    </source>
</reference>
<evidence type="ECO:0000256" key="1">
    <source>
        <dbReference type="SAM" id="SignalP"/>
    </source>
</evidence>